<evidence type="ECO:0000313" key="3">
    <source>
        <dbReference type="Proteomes" id="UP000313645"/>
    </source>
</evidence>
<evidence type="ECO:0000313" key="2">
    <source>
        <dbReference type="EMBL" id="TBW55183.1"/>
    </source>
</evidence>
<name>A0ABY1ZJQ1_9GAMM</name>
<dbReference type="RefSeq" id="WP_131482139.1">
    <property type="nucleotide sequence ID" value="NZ_SJDL01000017.1"/>
</dbReference>
<keyword evidence="3" id="KW-1185">Reference proteome</keyword>
<dbReference type="EMBL" id="SJDL01000017">
    <property type="protein sequence ID" value="TBW55183.1"/>
    <property type="molecule type" value="Genomic_DNA"/>
</dbReference>
<organism evidence="2 3">
    <name type="scientific">Marinobacter halodurans</name>
    <dbReference type="NCBI Taxonomy" id="2528979"/>
    <lineage>
        <taxon>Bacteria</taxon>
        <taxon>Pseudomonadati</taxon>
        <taxon>Pseudomonadota</taxon>
        <taxon>Gammaproteobacteria</taxon>
        <taxon>Pseudomonadales</taxon>
        <taxon>Marinobacteraceae</taxon>
        <taxon>Marinobacter</taxon>
    </lineage>
</organism>
<proteinExistence type="predicted"/>
<dbReference type="InterPro" id="IPR003594">
    <property type="entry name" value="HATPase_dom"/>
</dbReference>
<dbReference type="Gene3D" id="3.30.565.10">
    <property type="entry name" value="Histidine kinase-like ATPase, C-terminal domain"/>
    <property type="match status" value="1"/>
</dbReference>
<dbReference type="Proteomes" id="UP000313645">
    <property type="component" value="Unassembled WGS sequence"/>
</dbReference>
<comment type="caution">
    <text evidence="2">The sequence shown here is derived from an EMBL/GenBank/DDBJ whole genome shotgun (WGS) entry which is preliminary data.</text>
</comment>
<reference evidence="2 3" key="1">
    <citation type="submission" date="2019-02" db="EMBL/GenBank/DDBJ databases">
        <title>Marinobacter halodurans sp. nov., a marine bacterium isolated from sea tidal flat.</title>
        <authorList>
            <person name="Yoo Y."/>
            <person name="Lee D.W."/>
            <person name="Kim B.S."/>
            <person name="Kim J.-J."/>
        </authorList>
    </citation>
    <scope>NUCLEOTIDE SEQUENCE [LARGE SCALE GENOMIC DNA]</scope>
    <source>
        <strain evidence="2 3">YJ-S3-2</strain>
    </source>
</reference>
<dbReference type="InterPro" id="IPR036890">
    <property type="entry name" value="HATPase_C_sf"/>
</dbReference>
<evidence type="ECO:0000259" key="1">
    <source>
        <dbReference type="Pfam" id="PF13581"/>
    </source>
</evidence>
<feature type="domain" description="Histidine kinase/HSP90-like ATPase" evidence="1">
    <location>
        <begin position="13"/>
        <end position="129"/>
    </location>
</feature>
<protein>
    <recommendedName>
        <fullName evidence="1">Histidine kinase/HSP90-like ATPase domain-containing protein</fullName>
    </recommendedName>
</protein>
<sequence>MTTTTLSLQLMDATDLPHALRWLGGHFAEAGAPEAAAADLKEVLGCVAVDIFHVGKTRHQTLHLHLELELDPGRVQLRFIDDGRPFDPLTDAYPKCGAPSARTGSPLVRQLTDEQRYRRTKEHNILELTRYFDPVPGP</sequence>
<dbReference type="Pfam" id="PF13581">
    <property type="entry name" value="HATPase_c_2"/>
    <property type="match status" value="1"/>
</dbReference>
<gene>
    <name evidence="2" type="ORF">EZI54_12065</name>
</gene>
<accession>A0ABY1ZJQ1</accession>